<dbReference type="EMBL" id="JAPDHF010000016">
    <property type="protein sequence ID" value="KAJ4007772.1"/>
    <property type="molecule type" value="Genomic_DNA"/>
</dbReference>
<dbReference type="AlphaFoldDB" id="A0A9W8U745"/>
<reference evidence="1" key="1">
    <citation type="submission" date="2022-10" db="EMBL/GenBank/DDBJ databases">
        <title>Fusarium specimens isolated from Avocado Roots.</title>
        <authorList>
            <person name="Stajich J."/>
            <person name="Roper C."/>
            <person name="Heimlech-Rivalta G."/>
        </authorList>
    </citation>
    <scope>NUCLEOTIDE SEQUENCE</scope>
    <source>
        <strain evidence="1">CF00143</strain>
    </source>
</reference>
<protein>
    <submittedName>
        <fullName evidence="1">Uncharacterized protein</fullName>
    </submittedName>
</protein>
<name>A0A9W8U745_9HYPO</name>
<dbReference type="Proteomes" id="UP001152130">
    <property type="component" value="Unassembled WGS sequence"/>
</dbReference>
<sequence>MIAIDDEAVPITGPAHAGTSLEAIKTFQLSYRQDYYPRCLEIVRFRHMPYTFSLSMQSVQAPVEAPHSMGRMLLALLREPVSTTSPIIYVPCGLLTLGQPDLTRAAAARQQPEPISGKESDVTQSFNARRANLTTLRRQSPRAVNDRAISIL</sequence>
<evidence type="ECO:0000313" key="1">
    <source>
        <dbReference type="EMBL" id="KAJ4007772.1"/>
    </source>
</evidence>
<gene>
    <name evidence="1" type="ORF">NW766_009575</name>
</gene>
<organism evidence="1 2">
    <name type="scientific">Fusarium irregulare</name>
    <dbReference type="NCBI Taxonomy" id="2494466"/>
    <lineage>
        <taxon>Eukaryota</taxon>
        <taxon>Fungi</taxon>
        <taxon>Dikarya</taxon>
        <taxon>Ascomycota</taxon>
        <taxon>Pezizomycotina</taxon>
        <taxon>Sordariomycetes</taxon>
        <taxon>Hypocreomycetidae</taxon>
        <taxon>Hypocreales</taxon>
        <taxon>Nectriaceae</taxon>
        <taxon>Fusarium</taxon>
        <taxon>Fusarium incarnatum-equiseti species complex</taxon>
    </lineage>
</organism>
<keyword evidence="2" id="KW-1185">Reference proteome</keyword>
<accession>A0A9W8U745</accession>
<comment type="caution">
    <text evidence="1">The sequence shown here is derived from an EMBL/GenBank/DDBJ whole genome shotgun (WGS) entry which is preliminary data.</text>
</comment>
<evidence type="ECO:0000313" key="2">
    <source>
        <dbReference type="Proteomes" id="UP001152130"/>
    </source>
</evidence>
<proteinExistence type="predicted"/>